<accession>A0A2A5J025</accession>
<dbReference type="Pfam" id="PF13641">
    <property type="entry name" value="Glyco_tranf_2_3"/>
    <property type="match status" value="1"/>
</dbReference>
<gene>
    <name evidence="5" type="ORF">CHR55_32560</name>
</gene>
<dbReference type="Gene3D" id="3.90.550.10">
    <property type="entry name" value="Spore Coat Polysaccharide Biosynthesis Protein SpsA, Chain A"/>
    <property type="match status" value="1"/>
</dbReference>
<evidence type="ECO:0000256" key="3">
    <source>
        <dbReference type="ARBA" id="ARBA00022676"/>
    </source>
</evidence>
<dbReference type="EMBL" id="NOVD01000074">
    <property type="protein sequence ID" value="PCK22351.1"/>
    <property type="molecule type" value="Genomic_DNA"/>
</dbReference>
<protein>
    <submittedName>
        <fullName evidence="5">Uncharacterized protein</fullName>
    </submittedName>
</protein>
<evidence type="ECO:0000256" key="4">
    <source>
        <dbReference type="ARBA" id="ARBA00022679"/>
    </source>
</evidence>
<dbReference type="AlphaFoldDB" id="A0A2A5J025"/>
<proteinExistence type="inferred from homology"/>
<dbReference type="SUPFAM" id="SSF53448">
    <property type="entry name" value="Nucleotide-diphospho-sugar transferases"/>
    <property type="match status" value="1"/>
</dbReference>
<evidence type="ECO:0000313" key="5">
    <source>
        <dbReference type="EMBL" id="PCK22351.1"/>
    </source>
</evidence>
<sequence length="708" mass="80109">MKKSMQPNAVTVVVPVYGDWDSLAQCIDSLLLNVTSPHQVILVNDVGPDANFLESAILEKISGISNFRYFRNETNLGFVKTCNRAAYELDTTDNDILLLNSDTITTPGFIEEMATVLALSSRHGTVCPRSNNATIASIPLNFKNNGILERDIDYARDIHTSLSGRLPRFSIVPVTPGFCMLIRRTLIKNFDLFDEIYGHGYSEENDFCLRINKYGYSSVMANRAFVAHLETKSFTAEQKSALQSTNELIMTKRYPYYEEFVRKYLDFYIDPVDRFADVIAGTKGPTKVLINLHHLSNTYNGTSRNALSLLSYIRDQSSNLHDIEFTVVAGSESSKFHHLDTFGIRVIKSHDIDELFDVGYCPSQIFHAETLQIMNKYCLRIAFSHLDIIAIRSNHLLSQDYQYRTILNDAVTFSDKVISISNFSRDDFGDYFGCTETERPGKFVTVHQGYPDNHTFTGAFSSEIPTTVRTLISIGRYALVFGNDFDHKMVRETLPHLSKCFEEIVVIGPTKLNGIETGNSKVHFVGSGGLSDRAVDELLENAQLVFFPSAYEGFGLPIAEAAKHRKPLVVQRTEGSEEICALYESIIPIGYFNELSEIAPAVSTALSEFESDPYAVGRTLSDYNRDVVQIITELAATEIDDARLRDRWTYLAKVQDYAPAEQIRPFSRVLNHAVIVVRARYLMKFKARFPNQYLRARDLYRRSRLISR</sequence>
<comment type="caution">
    <text evidence="5">The sequence shown here is derived from an EMBL/GenBank/DDBJ whole genome shotgun (WGS) entry which is preliminary data.</text>
</comment>
<comment type="pathway">
    <text evidence="1">Cell wall biogenesis; cell wall polysaccharide biosynthesis.</text>
</comment>
<evidence type="ECO:0000256" key="2">
    <source>
        <dbReference type="ARBA" id="ARBA00006739"/>
    </source>
</evidence>
<dbReference type="RefSeq" id="WP_099699002.1">
    <property type="nucleotide sequence ID" value="NZ_NOVD01000074.1"/>
</dbReference>
<dbReference type="PANTHER" id="PTHR43179">
    <property type="entry name" value="RHAMNOSYLTRANSFERASE WBBL"/>
    <property type="match status" value="1"/>
</dbReference>
<evidence type="ECO:0000256" key="1">
    <source>
        <dbReference type="ARBA" id="ARBA00004776"/>
    </source>
</evidence>
<dbReference type="Gene3D" id="3.40.50.2000">
    <property type="entry name" value="Glycogen Phosphorylase B"/>
    <property type="match status" value="1"/>
</dbReference>
<keyword evidence="3" id="KW-0328">Glycosyltransferase</keyword>
<keyword evidence="4" id="KW-0808">Transferase</keyword>
<dbReference type="PANTHER" id="PTHR43179:SF12">
    <property type="entry name" value="GALACTOFURANOSYLTRANSFERASE GLFT2"/>
    <property type="match status" value="1"/>
</dbReference>
<dbReference type="InterPro" id="IPR029044">
    <property type="entry name" value="Nucleotide-diphossugar_trans"/>
</dbReference>
<comment type="similarity">
    <text evidence="2">Belongs to the glycosyltransferase 2 family.</text>
</comment>
<dbReference type="GO" id="GO:0016757">
    <property type="term" value="F:glycosyltransferase activity"/>
    <property type="evidence" value="ECO:0007669"/>
    <property type="project" value="UniProtKB-KW"/>
</dbReference>
<evidence type="ECO:0000313" key="6">
    <source>
        <dbReference type="Proteomes" id="UP000230886"/>
    </source>
</evidence>
<dbReference type="Pfam" id="PF13692">
    <property type="entry name" value="Glyco_trans_1_4"/>
    <property type="match status" value="1"/>
</dbReference>
<name>A0A2A5J025_RHOSG</name>
<organism evidence="5 6">
    <name type="scientific">Rhodococcus qingshengii</name>
    <dbReference type="NCBI Taxonomy" id="334542"/>
    <lineage>
        <taxon>Bacteria</taxon>
        <taxon>Bacillati</taxon>
        <taxon>Actinomycetota</taxon>
        <taxon>Actinomycetes</taxon>
        <taxon>Mycobacteriales</taxon>
        <taxon>Nocardiaceae</taxon>
        <taxon>Rhodococcus</taxon>
        <taxon>Rhodococcus erythropolis group</taxon>
    </lineage>
</organism>
<dbReference type="Proteomes" id="UP000230886">
    <property type="component" value="Unassembled WGS sequence"/>
</dbReference>
<reference evidence="5 6" key="1">
    <citation type="submission" date="2017-07" db="EMBL/GenBank/DDBJ databases">
        <title>Draft sequence of Rhodococcus enclensis 23b-28.</title>
        <authorList>
            <person name="Besaury L."/>
            <person name="Sancelme M."/>
            <person name="Amato P."/>
            <person name="Lallement A."/>
            <person name="Delort A.-M."/>
        </authorList>
    </citation>
    <scope>NUCLEOTIDE SEQUENCE [LARGE SCALE GENOMIC DNA]</scope>
    <source>
        <strain evidence="5 6">23b-28</strain>
    </source>
</reference>
<dbReference type="SUPFAM" id="SSF53756">
    <property type="entry name" value="UDP-Glycosyltransferase/glycogen phosphorylase"/>
    <property type="match status" value="1"/>
</dbReference>